<name>A0ABP4B1Z7_9ACTN</name>
<comment type="caution">
    <text evidence="2">The sequence shown here is derived from an EMBL/GenBank/DDBJ whole genome shotgun (WGS) entry which is preliminary data.</text>
</comment>
<evidence type="ECO:0000313" key="2">
    <source>
        <dbReference type="EMBL" id="GAA0943902.1"/>
    </source>
</evidence>
<evidence type="ECO:0000313" key="3">
    <source>
        <dbReference type="Proteomes" id="UP001501578"/>
    </source>
</evidence>
<protein>
    <submittedName>
        <fullName evidence="2">Uncharacterized protein</fullName>
    </submittedName>
</protein>
<gene>
    <name evidence="2" type="ORF">GCM10009560_57650</name>
</gene>
<sequence>MGPAKERFDALDGTQPGDPARAAQAVVEVVGMDAPPLRLPLGPETFDRLRERLGARLRELDEVEPIGRPTDFTSAPA</sequence>
<accession>A0ABP4B1Z7</accession>
<dbReference type="RefSeq" id="WP_343953231.1">
    <property type="nucleotide sequence ID" value="NZ_BAAAHQ010000035.1"/>
</dbReference>
<feature type="compositionally biased region" description="Basic and acidic residues" evidence="1">
    <location>
        <begin position="1"/>
        <end position="10"/>
    </location>
</feature>
<keyword evidence="3" id="KW-1185">Reference proteome</keyword>
<proteinExistence type="predicted"/>
<organism evidence="2 3">
    <name type="scientific">Nonomuraea longicatena</name>
    <dbReference type="NCBI Taxonomy" id="83682"/>
    <lineage>
        <taxon>Bacteria</taxon>
        <taxon>Bacillati</taxon>
        <taxon>Actinomycetota</taxon>
        <taxon>Actinomycetes</taxon>
        <taxon>Streptosporangiales</taxon>
        <taxon>Streptosporangiaceae</taxon>
        <taxon>Nonomuraea</taxon>
    </lineage>
</organism>
<evidence type="ECO:0000256" key="1">
    <source>
        <dbReference type="SAM" id="MobiDB-lite"/>
    </source>
</evidence>
<reference evidence="3" key="1">
    <citation type="journal article" date="2019" name="Int. J. Syst. Evol. Microbiol.">
        <title>The Global Catalogue of Microorganisms (GCM) 10K type strain sequencing project: providing services to taxonomists for standard genome sequencing and annotation.</title>
        <authorList>
            <consortium name="The Broad Institute Genomics Platform"/>
            <consortium name="The Broad Institute Genome Sequencing Center for Infectious Disease"/>
            <person name="Wu L."/>
            <person name="Ma J."/>
        </authorList>
    </citation>
    <scope>NUCLEOTIDE SEQUENCE [LARGE SCALE GENOMIC DNA]</scope>
    <source>
        <strain evidence="3">JCM 11136</strain>
    </source>
</reference>
<dbReference type="Gene3D" id="3.40.50.720">
    <property type="entry name" value="NAD(P)-binding Rossmann-like Domain"/>
    <property type="match status" value="1"/>
</dbReference>
<dbReference type="Proteomes" id="UP001501578">
    <property type="component" value="Unassembled WGS sequence"/>
</dbReference>
<dbReference type="EMBL" id="BAAAHQ010000035">
    <property type="protein sequence ID" value="GAA0943902.1"/>
    <property type="molecule type" value="Genomic_DNA"/>
</dbReference>
<feature type="region of interest" description="Disordered" evidence="1">
    <location>
        <begin position="1"/>
        <end position="20"/>
    </location>
</feature>